<dbReference type="EMBL" id="VJXY01000117">
    <property type="protein sequence ID" value="MBD6621127.1"/>
    <property type="molecule type" value="Genomic_DNA"/>
</dbReference>
<protein>
    <submittedName>
        <fullName evidence="1">Uncharacterized protein</fullName>
    </submittedName>
</protein>
<proteinExistence type="predicted"/>
<organism evidence="1 2">
    <name type="scientific">Komarekiella delphini-convector SJRDD-AB1</name>
    <dbReference type="NCBI Taxonomy" id="2593771"/>
    <lineage>
        <taxon>Bacteria</taxon>
        <taxon>Bacillati</taxon>
        <taxon>Cyanobacteriota</taxon>
        <taxon>Cyanophyceae</taxon>
        <taxon>Nostocales</taxon>
        <taxon>Nostocaceae</taxon>
        <taxon>Komarekiella</taxon>
        <taxon>Komarekiella delphini-convector</taxon>
    </lineage>
</organism>
<dbReference type="RefSeq" id="WP_191762448.1">
    <property type="nucleotide sequence ID" value="NZ_VJXY01000117.1"/>
</dbReference>
<dbReference type="Proteomes" id="UP001165986">
    <property type="component" value="Unassembled WGS sequence"/>
</dbReference>
<dbReference type="AlphaFoldDB" id="A0AA40VVM5"/>
<evidence type="ECO:0000313" key="2">
    <source>
        <dbReference type="Proteomes" id="UP001165986"/>
    </source>
</evidence>
<sequence length="230" mass="25855">MQFLLNRSNRDYKPQVAVFTLILAVLSLDSNSIGGRTQAVAMRECDRSKSGRVVSEGDLYLPPGSQLCTGDQINPSNGSTVKVLCYLNRNFLSLKHSTIFNPEICASLKDEVKRCSVENVDKCLRRFKSPNHNYYKPKVISPYGNSILNTRPVISWYPVAGADRYTVIVEGNDVKWRTEVKNATLLYPKDQRQLKYGNAYTITVIANKGNSYINDDTTVVNVLPQYSGQF</sequence>
<keyword evidence="2" id="KW-1185">Reference proteome</keyword>
<evidence type="ECO:0000313" key="1">
    <source>
        <dbReference type="EMBL" id="MBD6621127.1"/>
    </source>
</evidence>
<accession>A0AA40VVM5</accession>
<comment type="caution">
    <text evidence="1">The sequence shown here is derived from an EMBL/GenBank/DDBJ whole genome shotgun (WGS) entry which is preliminary data.</text>
</comment>
<name>A0AA40VVM5_9NOST</name>
<gene>
    <name evidence="1" type="ORF">FNW02_36815</name>
</gene>
<reference evidence="1" key="1">
    <citation type="submission" date="2019-07" db="EMBL/GenBank/DDBJ databases">
        <title>Toxilogical consequences of a new and cryptic species of cyanobacteria (Komarekiella delphini-convector) recovered from the epidermis of a bottlenose dolphin and 1500 ft. in the air.</title>
        <authorList>
            <person name="Brown A.O."/>
            <person name="Dvorak P."/>
            <person name="Villanueva C.D."/>
            <person name="Foss A.J."/>
            <person name="Garvey A.D."/>
            <person name="Gibson Q.A."/>
            <person name="Johansen J.R."/>
            <person name="Casamatta D.A."/>
        </authorList>
    </citation>
    <scope>NUCLEOTIDE SEQUENCE</scope>
    <source>
        <strain evidence="1">SJRDD-AB1</strain>
    </source>
</reference>